<organism evidence="3">
    <name type="scientific">Grosmannia clavigera (strain kw1407 / UAMH 11150)</name>
    <name type="common">Blue stain fungus</name>
    <name type="synonym">Graphiocladiella clavigera</name>
    <dbReference type="NCBI Taxonomy" id="655863"/>
    <lineage>
        <taxon>Eukaryota</taxon>
        <taxon>Fungi</taxon>
        <taxon>Dikarya</taxon>
        <taxon>Ascomycota</taxon>
        <taxon>Pezizomycotina</taxon>
        <taxon>Sordariomycetes</taxon>
        <taxon>Sordariomycetidae</taxon>
        <taxon>Ophiostomatales</taxon>
        <taxon>Ophiostomataceae</taxon>
        <taxon>Leptographium</taxon>
    </lineage>
</organism>
<name>F0XPE9_GROCL</name>
<gene>
    <name evidence="2" type="ORF">CMQ_7695</name>
</gene>
<dbReference type="GO" id="GO:0016788">
    <property type="term" value="F:hydrolase activity, acting on ester bonds"/>
    <property type="evidence" value="ECO:0007669"/>
    <property type="project" value="InterPro"/>
</dbReference>
<keyword evidence="3" id="KW-1185">Reference proteome</keyword>
<dbReference type="GeneID" id="25981267"/>
<dbReference type="PANTHER" id="PTHR31956:SF24">
    <property type="entry name" value="PHOSPHOESTERASE SUPERFAMILY PROTEIN (AFU_ORTHOLOGUE AFUA_1G17590)"/>
    <property type="match status" value="1"/>
</dbReference>
<dbReference type="InParanoid" id="F0XPE9"/>
<sequence>MQPASLKGVLAVAAVAAAQSQGSHADSAIANMKAHIKHVVLLVMENRSFDNILGGQTLPGLDNPYHNGPYCNPYNLTDASKGTACSEARDYDSIADDPDHAVYGNNIEFYGTFNPDNEAIASGKLVAKQNGFVHEQLRLYDAKVNQTTLSEQVMNYYTEKQVPVLTSLVQNFVTFNYWHSAIPGPTDPNRMAIVAGSSFGHGVNDAGFSAKGFNETSIFQSLTENGYDWRNYHDPAGGTGPEAQWFQWTYDAGVDNKVVNLDRFYVDAAAGNLTSFSLINPSCCGVGTTSMHPTGLVSDGEGLIKDVYDAVRASPQWNETLFIITYDETGGFHDHVVPPLAPEPDNLTYTATTPAGQDYTFHFNRLGGRMPTFLVSPWVERAHVEGKGTNAAGETVSYSATSILRTLGYLFDFEPYNRRVEWSPSFEHLITSRPRCPIDVLPEGRPFRA</sequence>
<dbReference type="HOGENOM" id="CLU_029943_0_0_1"/>
<dbReference type="AlphaFoldDB" id="F0XPE9"/>
<protein>
    <submittedName>
        <fullName evidence="2">Phosphatidylglycerol specific phospholipase</fullName>
    </submittedName>
</protein>
<dbReference type="InterPro" id="IPR017850">
    <property type="entry name" value="Alkaline_phosphatase_core_sf"/>
</dbReference>
<dbReference type="GO" id="GO:0009395">
    <property type="term" value="P:phospholipid catabolic process"/>
    <property type="evidence" value="ECO:0007669"/>
    <property type="project" value="TreeGrafter"/>
</dbReference>
<dbReference type="RefSeq" id="XP_014170175.1">
    <property type="nucleotide sequence ID" value="XM_014314700.1"/>
</dbReference>
<evidence type="ECO:0000313" key="3">
    <source>
        <dbReference type="Proteomes" id="UP000007796"/>
    </source>
</evidence>
<dbReference type="OrthoDB" id="5135119at2759"/>
<reference evidence="2 3" key="1">
    <citation type="journal article" date="2011" name="Proc. Natl. Acad. Sci. U.S.A.">
        <title>Genome and transcriptome analyses of the mountain pine beetle-fungal symbiont Grosmannia clavigera, a lodgepole pine pathogen.</title>
        <authorList>
            <person name="DiGuistini S."/>
            <person name="Wang Y."/>
            <person name="Liao N.Y."/>
            <person name="Taylor G."/>
            <person name="Tanguay P."/>
            <person name="Feau N."/>
            <person name="Henrissat B."/>
            <person name="Chan S.K."/>
            <person name="Hesse-Orce U."/>
            <person name="Alamouti S.M."/>
            <person name="Tsui C.K.M."/>
            <person name="Docking R.T."/>
            <person name="Levasseur A."/>
            <person name="Haridas S."/>
            <person name="Robertson G."/>
            <person name="Birol I."/>
            <person name="Holt R.A."/>
            <person name="Marra M.A."/>
            <person name="Hamelin R.C."/>
            <person name="Hirst M."/>
            <person name="Jones S.J.M."/>
            <person name="Bohlmann J."/>
            <person name="Breuil C."/>
        </authorList>
    </citation>
    <scope>NUCLEOTIDE SEQUENCE [LARGE SCALE GENOMIC DNA]</scope>
    <source>
        <strain evidence="3">kw1407 / UAMH 11150</strain>
    </source>
</reference>
<dbReference type="EMBL" id="GL629801">
    <property type="protein sequence ID" value="EFX00693.1"/>
    <property type="molecule type" value="Genomic_DNA"/>
</dbReference>
<dbReference type="Gene3D" id="3.40.720.10">
    <property type="entry name" value="Alkaline Phosphatase, subunit A"/>
    <property type="match status" value="2"/>
</dbReference>
<dbReference type="Proteomes" id="UP000007796">
    <property type="component" value="Unassembled WGS sequence"/>
</dbReference>
<dbReference type="InterPro" id="IPR007312">
    <property type="entry name" value="Phosphoesterase"/>
</dbReference>
<keyword evidence="1" id="KW-0378">Hydrolase</keyword>
<evidence type="ECO:0000256" key="1">
    <source>
        <dbReference type="ARBA" id="ARBA00022801"/>
    </source>
</evidence>
<dbReference type="Pfam" id="PF04185">
    <property type="entry name" value="Phosphoesterase"/>
    <property type="match status" value="1"/>
</dbReference>
<dbReference type="eggNOG" id="ENOG502SMCI">
    <property type="taxonomic scope" value="Eukaryota"/>
</dbReference>
<accession>F0XPE9</accession>
<dbReference type="PANTHER" id="PTHR31956">
    <property type="entry name" value="NON-SPECIFIC PHOSPHOLIPASE C4-RELATED"/>
    <property type="match status" value="1"/>
</dbReference>
<evidence type="ECO:0000313" key="2">
    <source>
        <dbReference type="EMBL" id="EFX00693.1"/>
    </source>
</evidence>
<dbReference type="SUPFAM" id="SSF53649">
    <property type="entry name" value="Alkaline phosphatase-like"/>
    <property type="match status" value="1"/>
</dbReference>
<dbReference type="STRING" id="655863.F0XPE9"/>
<dbReference type="FunFam" id="3.40.720.10:FF:000052">
    <property type="entry name" value="Phosphatidylglycerol specific phospholipase, putative"/>
    <property type="match status" value="1"/>
</dbReference>
<proteinExistence type="predicted"/>